<evidence type="ECO:0000313" key="2">
    <source>
        <dbReference type="EMBL" id="MBB6060890.1"/>
    </source>
</evidence>
<reference evidence="2 3" key="1">
    <citation type="submission" date="2020-08" db="EMBL/GenBank/DDBJ databases">
        <title>Genomic Encyclopedia of Type Strains, Phase IV (KMG-IV): sequencing the most valuable type-strain genomes for metagenomic binning, comparative biology and taxonomic classification.</title>
        <authorList>
            <person name="Goeker M."/>
        </authorList>
    </citation>
    <scope>NUCLEOTIDE SEQUENCE [LARGE SCALE GENOMIC DNA]</scope>
    <source>
        <strain evidence="2 3">DSM 26718</strain>
    </source>
</reference>
<sequence>MENTSTPAVTPTAVGIRFGLITGVALTVLSFIQLAFISDPETPFRWLGALVGIAGIVLAHKSFKQLNRGFMSYGQGLGIGTILSAVAGAVSSLFSYIYINFIDPDYMSRVMEITRTRMEDKGMDDAQIDQAMAWAEKFSSGPITIVFGLLMSVFMGFLVSLIISAFTKNARPEFE</sequence>
<keyword evidence="1" id="KW-1133">Transmembrane helix</keyword>
<dbReference type="Pfam" id="PF13858">
    <property type="entry name" value="DUF4199"/>
    <property type="match status" value="1"/>
</dbReference>
<keyword evidence="1" id="KW-0472">Membrane</keyword>
<proteinExistence type="predicted"/>
<comment type="caution">
    <text evidence="2">The sequence shown here is derived from an EMBL/GenBank/DDBJ whole genome shotgun (WGS) entry which is preliminary data.</text>
</comment>
<dbReference type="EMBL" id="JACHGG010000006">
    <property type="protein sequence ID" value="MBB6060890.1"/>
    <property type="molecule type" value="Genomic_DNA"/>
</dbReference>
<keyword evidence="1" id="KW-0812">Transmembrane</keyword>
<feature type="transmembrane region" description="Helical" evidence="1">
    <location>
        <begin position="75"/>
        <end position="99"/>
    </location>
</feature>
<gene>
    <name evidence="2" type="ORF">HNQ93_003765</name>
</gene>
<dbReference type="AlphaFoldDB" id="A0A7W9WDT8"/>
<evidence type="ECO:0000256" key="1">
    <source>
        <dbReference type="SAM" id="Phobius"/>
    </source>
</evidence>
<protein>
    <submittedName>
        <fullName evidence="2">ABC-type Fe3+-siderophore transport system permease subunit</fullName>
    </submittedName>
</protein>
<feature type="transmembrane region" description="Helical" evidence="1">
    <location>
        <begin position="143"/>
        <end position="166"/>
    </location>
</feature>
<keyword evidence="3" id="KW-1185">Reference proteome</keyword>
<dbReference type="Proteomes" id="UP000532746">
    <property type="component" value="Unassembled WGS sequence"/>
</dbReference>
<dbReference type="RefSeq" id="WP_183404942.1">
    <property type="nucleotide sequence ID" value="NZ_JACHGG010000006.1"/>
</dbReference>
<feature type="transmembrane region" description="Helical" evidence="1">
    <location>
        <begin position="18"/>
        <end position="38"/>
    </location>
</feature>
<evidence type="ECO:0000313" key="3">
    <source>
        <dbReference type="Proteomes" id="UP000532746"/>
    </source>
</evidence>
<feature type="transmembrane region" description="Helical" evidence="1">
    <location>
        <begin position="44"/>
        <end position="63"/>
    </location>
</feature>
<organism evidence="2 3">
    <name type="scientific">Hymenobacter luteus</name>
    <dbReference type="NCBI Taxonomy" id="1411122"/>
    <lineage>
        <taxon>Bacteria</taxon>
        <taxon>Pseudomonadati</taxon>
        <taxon>Bacteroidota</taxon>
        <taxon>Cytophagia</taxon>
        <taxon>Cytophagales</taxon>
        <taxon>Hymenobacteraceae</taxon>
        <taxon>Hymenobacter</taxon>
    </lineage>
</organism>
<accession>A0A7W9WDT8</accession>
<name>A0A7W9WDT8_9BACT</name>
<dbReference type="InterPro" id="IPR025250">
    <property type="entry name" value="DUF4199"/>
</dbReference>